<evidence type="ECO:0000256" key="2">
    <source>
        <dbReference type="ARBA" id="ARBA00022679"/>
    </source>
</evidence>
<dbReference type="InterPro" id="IPR002201">
    <property type="entry name" value="Glyco_trans_9"/>
</dbReference>
<evidence type="ECO:0000313" key="3">
    <source>
        <dbReference type="EMBL" id="KJV08939.1"/>
    </source>
</evidence>
<dbReference type="InterPro" id="IPR051199">
    <property type="entry name" value="LPS_LOS_Heptosyltrfase"/>
</dbReference>
<keyword evidence="1" id="KW-0328">Glycosyltransferase</keyword>
<dbReference type="CDD" id="cd03789">
    <property type="entry name" value="GT9_LPS_heptosyltransferase"/>
    <property type="match status" value="1"/>
</dbReference>
<dbReference type="GO" id="GO:0008713">
    <property type="term" value="F:ADP-heptose-lipopolysaccharide heptosyltransferase activity"/>
    <property type="evidence" value="ECO:0007669"/>
    <property type="project" value="TreeGrafter"/>
</dbReference>
<dbReference type="SUPFAM" id="SSF53756">
    <property type="entry name" value="UDP-Glycosyltransferase/glycogen phosphorylase"/>
    <property type="match status" value="1"/>
</dbReference>
<dbReference type="GO" id="GO:0005829">
    <property type="term" value="C:cytosol"/>
    <property type="evidence" value="ECO:0007669"/>
    <property type="project" value="TreeGrafter"/>
</dbReference>
<dbReference type="EMBL" id="LAJY01000408">
    <property type="protein sequence ID" value="KJV08939.1"/>
    <property type="molecule type" value="Genomic_DNA"/>
</dbReference>
<keyword evidence="2" id="KW-0808">Transferase</keyword>
<feature type="non-terminal residue" evidence="3">
    <location>
        <position position="223"/>
    </location>
</feature>
<dbReference type="Gene3D" id="3.40.50.2000">
    <property type="entry name" value="Glycogen Phosphorylase B"/>
    <property type="match status" value="2"/>
</dbReference>
<sequence length="223" mass="23899">MRILFITATRLGDAVLSTGLLGALLAAHPGARITVAGGPVTESLFVDLPGLEQFIPMPKQRRGGHWFALWRQVIGRRWDRVIDLRGSLIGYCLRAGRVQRWHTGLKSTHRVAQLAECFGIDPIPAPRLWIDAAAPALSRDDRPILALGPTANFQGKQWPLDRFAALARALTGPGGKLAGGRILLIGALSERSAAAPLFAALPEAEDGFGLGDLRRVGAALRVA</sequence>
<evidence type="ECO:0000313" key="4">
    <source>
        <dbReference type="Proteomes" id="UP000033774"/>
    </source>
</evidence>
<dbReference type="GO" id="GO:0009244">
    <property type="term" value="P:lipopolysaccharide core region biosynthetic process"/>
    <property type="evidence" value="ECO:0007669"/>
    <property type="project" value="TreeGrafter"/>
</dbReference>
<dbReference type="RefSeq" id="WP_045776509.1">
    <property type="nucleotide sequence ID" value="NZ_LAJY01000408.1"/>
</dbReference>
<comment type="caution">
    <text evidence="3">The sequence shown here is derived from an EMBL/GenBank/DDBJ whole genome shotgun (WGS) entry which is preliminary data.</text>
</comment>
<protein>
    <recommendedName>
        <fullName evidence="5">Glycosyl transferase</fullName>
    </recommendedName>
</protein>
<reference evidence="3 4" key="1">
    <citation type="submission" date="2015-03" db="EMBL/GenBank/DDBJ databases">
        <title>Draft genome sequence of Elstera litoralis.</title>
        <authorList>
            <person name="Rahalkar M.C."/>
            <person name="Dhakephalkar P.K."/>
            <person name="Pore S.D."/>
            <person name="Arora P."/>
            <person name="Kapse N.G."/>
            <person name="Pandit P.S."/>
        </authorList>
    </citation>
    <scope>NUCLEOTIDE SEQUENCE [LARGE SCALE GENOMIC DNA]</scope>
    <source>
        <strain evidence="3 4">Dia-1</strain>
    </source>
</reference>
<name>A0A0F3ITK6_9PROT</name>
<dbReference type="AlphaFoldDB" id="A0A0F3ITK6"/>
<gene>
    <name evidence="3" type="ORF">VZ95_14610</name>
</gene>
<keyword evidence="4" id="KW-1185">Reference proteome</keyword>
<dbReference type="Proteomes" id="UP000033774">
    <property type="component" value="Unassembled WGS sequence"/>
</dbReference>
<proteinExistence type="predicted"/>
<dbReference type="PANTHER" id="PTHR30160">
    <property type="entry name" value="TETRAACYLDISACCHARIDE 4'-KINASE-RELATED"/>
    <property type="match status" value="1"/>
</dbReference>
<organism evidence="3 4">
    <name type="scientific">Elstera litoralis</name>
    <dbReference type="NCBI Taxonomy" id="552518"/>
    <lineage>
        <taxon>Bacteria</taxon>
        <taxon>Pseudomonadati</taxon>
        <taxon>Pseudomonadota</taxon>
        <taxon>Alphaproteobacteria</taxon>
        <taxon>Rhodospirillales</taxon>
        <taxon>Rhodospirillaceae</taxon>
        <taxon>Elstera</taxon>
    </lineage>
</organism>
<evidence type="ECO:0000256" key="1">
    <source>
        <dbReference type="ARBA" id="ARBA00022676"/>
    </source>
</evidence>
<evidence type="ECO:0008006" key="5">
    <source>
        <dbReference type="Google" id="ProtNLM"/>
    </source>
</evidence>
<accession>A0A0F3ITK6</accession>